<evidence type="ECO:0000256" key="4">
    <source>
        <dbReference type="ARBA" id="ARBA00022692"/>
    </source>
</evidence>
<dbReference type="Proteomes" id="UP000033070">
    <property type="component" value="Chromosome"/>
</dbReference>
<feature type="transmembrane region" description="Helical" evidence="7">
    <location>
        <begin position="175"/>
        <end position="202"/>
    </location>
</feature>
<name>A0A2Z6G8P1_9PROT</name>
<dbReference type="KEGG" id="fam:OYT1_ch0256"/>
<dbReference type="InterPro" id="IPR052049">
    <property type="entry name" value="Electron_transfer_protein"/>
</dbReference>
<dbReference type="AlphaFoldDB" id="A0A2Z6G8P1"/>
<feature type="transmembrane region" description="Helical" evidence="7">
    <location>
        <begin position="377"/>
        <end position="398"/>
    </location>
</feature>
<comment type="similarity">
    <text evidence="2">Belongs to the NrfD family.</text>
</comment>
<feature type="transmembrane region" description="Helical" evidence="7">
    <location>
        <begin position="214"/>
        <end position="238"/>
    </location>
</feature>
<feature type="transmembrane region" description="Helical" evidence="7">
    <location>
        <begin position="145"/>
        <end position="163"/>
    </location>
</feature>
<feature type="transmembrane region" description="Helical" evidence="7">
    <location>
        <begin position="21"/>
        <end position="41"/>
    </location>
</feature>
<gene>
    <name evidence="8" type="ORF">OYT1_ch0256</name>
</gene>
<evidence type="ECO:0000256" key="7">
    <source>
        <dbReference type="SAM" id="Phobius"/>
    </source>
</evidence>
<keyword evidence="4 7" id="KW-0812">Transmembrane</keyword>
<evidence type="ECO:0000313" key="9">
    <source>
        <dbReference type="Proteomes" id="UP000033070"/>
    </source>
</evidence>
<dbReference type="RefSeq" id="WP_062625712.1">
    <property type="nucleotide sequence ID" value="NZ_AP018738.1"/>
</dbReference>
<dbReference type="EMBL" id="AP018738">
    <property type="protein sequence ID" value="BBE49830.1"/>
    <property type="molecule type" value="Genomic_DNA"/>
</dbReference>
<proteinExistence type="inferred from homology"/>
<protein>
    <submittedName>
        <fullName evidence="8">Polysulfide reductase NrfD</fullName>
    </submittedName>
</protein>
<evidence type="ECO:0000256" key="3">
    <source>
        <dbReference type="ARBA" id="ARBA00022475"/>
    </source>
</evidence>
<organism evidence="8 9">
    <name type="scientific">Ferriphaselus amnicola</name>
    <dbReference type="NCBI Taxonomy" id="1188319"/>
    <lineage>
        <taxon>Bacteria</taxon>
        <taxon>Pseudomonadati</taxon>
        <taxon>Pseudomonadota</taxon>
        <taxon>Betaproteobacteria</taxon>
        <taxon>Nitrosomonadales</taxon>
        <taxon>Gallionellaceae</taxon>
        <taxon>Ferriphaselus</taxon>
    </lineage>
</organism>
<evidence type="ECO:0000313" key="8">
    <source>
        <dbReference type="EMBL" id="BBE49830.1"/>
    </source>
</evidence>
<dbReference type="GO" id="GO:0005886">
    <property type="term" value="C:plasma membrane"/>
    <property type="evidence" value="ECO:0007669"/>
    <property type="project" value="UniProtKB-SubCell"/>
</dbReference>
<dbReference type="OrthoDB" id="9765987at2"/>
<feature type="transmembrane region" description="Helical" evidence="7">
    <location>
        <begin position="300"/>
        <end position="320"/>
    </location>
</feature>
<dbReference type="STRING" id="1188319.OYT1_00497"/>
<dbReference type="InterPro" id="IPR005614">
    <property type="entry name" value="NrfD-like"/>
</dbReference>
<keyword evidence="3" id="KW-1003">Cell membrane</keyword>
<feature type="transmembrane region" description="Helical" evidence="7">
    <location>
        <begin position="61"/>
        <end position="87"/>
    </location>
</feature>
<feature type="transmembrane region" description="Helical" evidence="7">
    <location>
        <begin position="250"/>
        <end position="280"/>
    </location>
</feature>
<evidence type="ECO:0000256" key="1">
    <source>
        <dbReference type="ARBA" id="ARBA00004651"/>
    </source>
</evidence>
<keyword evidence="6 7" id="KW-0472">Membrane</keyword>
<accession>A0A2Z6G8P1</accession>
<evidence type="ECO:0000256" key="5">
    <source>
        <dbReference type="ARBA" id="ARBA00022989"/>
    </source>
</evidence>
<sequence length="415" mass="46882">MNKALSFAKDTSLYAIKGGSMYYAWLLFLSFFILVGTYTSYRQFTEGLILTGATDQVTLEMFFANFVFTAHVAAAAVLVVAPGYFYHRQDMKELAVMGEIVAMVFVATGITFILYHMGRPDRLLHMVPGIGFLNFPNSMLVYDTIVLNVYLYLNLIGVFYILYKKYVGTFDSKHLARWFTPIVYLAIAWGPLIHIVTAFVLASNARMESWATAVLPFGFLSMAGASGPSLIIVIFLLARKYTKLEVNDSVIDLLTTIITWSLGLLMLVFAAEMFSVLYSSTEHAHSMKYNMFGHNGLNMYVPWFWGVMITLVGSFVALLFPRVRKSYNLWLPLVCFLVFFGVLIEKPMVLVFPAFSPSPLGEYTEYHVTLIEFFNVLFIWAMAFLWLTLIIKGAIGILTGDVRYEKSPSNTVKQS</sequence>
<feature type="transmembrane region" description="Helical" evidence="7">
    <location>
        <begin position="94"/>
        <end position="117"/>
    </location>
</feature>
<reference evidence="8 9" key="1">
    <citation type="submission" date="2018-06" db="EMBL/GenBank/DDBJ databases">
        <title>OYT1 Genome Sequencing.</title>
        <authorList>
            <person name="Kato S."/>
            <person name="Itoh T."/>
            <person name="Ohkuma M."/>
        </authorList>
    </citation>
    <scope>NUCLEOTIDE SEQUENCE [LARGE SCALE GENOMIC DNA]</scope>
    <source>
        <strain evidence="8 9">OYT1</strain>
    </source>
</reference>
<comment type="subcellular location">
    <subcellularLocation>
        <location evidence="1">Cell membrane</location>
        <topology evidence="1">Multi-pass membrane protein</topology>
    </subcellularLocation>
</comment>
<evidence type="ECO:0000256" key="2">
    <source>
        <dbReference type="ARBA" id="ARBA00008929"/>
    </source>
</evidence>
<dbReference type="Pfam" id="PF03916">
    <property type="entry name" value="NrfD"/>
    <property type="match status" value="1"/>
</dbReference>
<evidence type="ECO:0000256" key="6">
    <source>
        <dbReference type="ARBA" id="ARBA00023136"/>
    </source>
</evidence>
<dbReference type="PANTHER" id="PTHR34856">
    <property type="entry name" value="PROTEIN NRFD"/>
    <property type="match status" value="1"/>
</dbReference>
<keyword evidence="9" id="KW-1185">Reference proteome</keyword>
<dbReference type="PANTHER" id="PTHR34856:SF2">
    <property type="entry name" value="PROTEIN NRFD"/>
    <property type="match status" value="1"/>
</dbReference>
<keyword evidence="5 7" id="KW-1133">Transmembrane helix</keyword>